<dbReference type="EMBL" id="GBXM01045615">
    <property type="protein sequence ID" value="JAH62962.1"/>
    <property type="molecule type" value="Transcribed_RNA"/>
</dbReference>
<name>A0A0E9UB74_ANGAN</name>
<protein>
    <submittedName>
        <fullName evidence="1">Uncharacterized protein</fullName>
    </submittedName>
</protein>
<reference evidence="1" key="2">
    <citation type="journal article" date="2015" name="Fish Shellfish Immunol.">
        <title>Early steps in the European eel (Anguilla anguilla)-Vibrio vulnificus interaction in the gills: Role of the RtxA13 toxin.</title>
        <authorList>
            <person name="Callol A."/>
            <person name="Pajuelo D."/>
            <person name="Ebbesson L."/>
            <person name="Teles M."/>
            <person name="MacKenzie S."/>
            <person name="Amaro C."/>
        </authorList>
    </citation>
    <scope>NUCLEOTIDE SEQUENCE</scope>
</reference>
<accession>A0A0E9UB74</accession>
<reference evidence="1" key="1">
    <citation type="submission" date="2014-11" db="EMBL/GenBank/DDBJ databases">
        <authorList>
            <person name="Amaro Gonzalez C."/>
        </authorList>
    </citation>
    <scope>NUCLEOTIDE SEQUENCE</scope>
</reference>
<organism evidence="1">
    <name type="scientific">Anguilla anguilla</name>
    <name type="common">European freshwater eel</name>
    <name type="synonym">Muraena anguilla</name>
    <dbReference type="NCBI Taxonomy" id="7936"/>
    <lineage>
        <taxon>Eukaryota</taxon>
        <taxon>Metazoa</taxon>
        <taxon>Chordata</taxon>
        <taxon>Craniata</taxon>
        <taxon>Vertebrata</taxon>
        <taxon>Euteleostomi</taxon>
        <taxon>Actinopterygii</taxon>
        <taxon>Neopterygii</taxon>
        <taxon>Teleostei</taxon>
        <taxon>Anguilliformes</taxon>
        <taxon>Anguillidae</taxon>
        <taxon>Anguilla</taxon>
    </lineage>
</organism>
<proteinExistence type="predicted"/>
<sequence length="10" mass="1194">MLQQCLVLVF</sequence>
<evidence type="ECO:0000313" key="1">
    <source>
        <dbReference type="EMBL" id="JAH62962.1"/>
    </source>
</evidence>